<dbReference type="InterPro" id="IPR011766">
    <property type="entry name" value="TPP_enzyme_TPP-bd"/>
</dbReference>
<dbReference type="Proteomes" id="UP000198418">
    <property type="component" value="Unassembled WGS sequence"/>
</dbReference>
<organism evidence="7 8">
    <name type="scientific">Rhodoblastus acidophilus</name>
    <name type="common">Rhodopseudomonas acidophila</name>
    <dbReference type="NCBI Taxonomy" id="1074"/>
    <lineage>
        <taxon>Bacteria</taxon>
        <taxon>Pseudomonadati</taxon>
        <taxon>Pseudomonadota</taxon>
        <taxon>Alphaproteobacteria</taxon>
        <taxon>Hyphomicrobiales</taxon>
        <taxon>Rhodoblastaceae</taxon>
        <taxon>Rhodoblastus</taxon>
    </lineage>
</organism>
<dbReference type="GO" id="GO:0000287">
    <property type="term" value="F:magnesium ion binding"/>
    <property type="evidence" value="ECO:0007669"/>
    <property type="project" value="InterPro"/>
</dbReference>
<evidence type="ECO:0000256" key="2">
    <source>
        <dbReference type="ARBA" id="ARBA00023052"/>
    </source>
</evidence>
<dbReference type="GO" id="GO:0030976">
    <property type="term" value="F:thiamine pyrophosphate binding"/>
    <property type="evidence" value="ECO:0007669"/>
    <property type="project" value="InterPro"/>
</dbReference>
<keyword evidence="2 3" id="KW-0786">Thiamine pyrophosphate</keyword>
<evidence type="ECO:0000256" key="3">
    <source>
        <dbReference type="RuleBase" id="RU362132"/>
    </source>
</evidence>
<dbReference type="GO" id="GO:0003984">
    <property type="term" value="F:acetolactate synthase activity"/>
    <property type="evidence" value="ECO:0007669"/>
    <property type="project" value="TreeGrafter"/>
</dbReference>
<dbReference type="RefSeq" id="WP_088521207.1">
    <property type="nucleotide sequence ID" value="NZ_FYDG01000006.1"/>
</dbReference>
<dbReference type="GO" id="GO:0009099">
    <property type="term" value="P:L-valine biosynthetic process"/>
    <property type="evidence" value="ECO:0007669"/>
    <property type="project" value="TreeGrafter"/>
</dbReference>
<dbReference type="Gene3D" id="3.40.50.1220">
    <property type="entry name" value="TPP-binding domain"/>
    <property type="match status" value="1"/>
</dbReference>
<dbReference type="Pfam" id="PF02775">
    <property type="entry name" value="TPP_enzyme_C"/>
    <property type="match status" value="1"/>
</dbReference>
<dbReference type="FunFam" id="3.40.50.970:FF:000007">
    <property type="entry name" value="Acetolactate synthase"/>
    <property type="match status" value="1"/>
</dbReference>
<accession>A0A212RRZ2</accession>
<protein>
    <submittedName>
        <fullName evidence="7">Acetolactate synthase-1/2/3 large subunit</fullName>
    </submittedName>
</protein>
<dbReference type="CDD" id="cd07035">
    <property type="entry name" value="TPP_PYR_POX_like"/>
    <property type="match status" value="1"/>
</dbReference>
<dbReference type="CDD" id="cd00568">
    <property type="entry name" value="TPP_enzymes"/>
    <property type="match status" value="1"/>
</dbReference>
<gene>
    <name evidence="7" type="ORF">SAMN06265338_106205</name>
</gene>
<dbReference type="PANTHER" id="PTHR18968:SF142">
    <property type="entry name" value="ACETOLACTATE SYNTHASE"/>
    <property type="match status" value="1"/>
</dbReference>
<comment type="similarity">
    <text evidence="1 3">Belongs to the TPP enzyme family.</text>
</comment>
<dbReference type="Pfam" id="PF00205">
    <property type="entry name" value="TPP_enzyme_M"/>
    <property type="match status" value="1"/>
</dbReference>
<dbReference type="GO" id="GO:0005948">
    <property type="term" value="C:acetolactate synthase complex"/>
    <property type="evidence" value="ECO:0007669"/>
    <property type="project" value="TreeGrafter"/>
</dbReference>
<evidence type="ECO:0000256" key="1">
    <source>
        <dbReference type="ARBA" id="ARBA00007812"/>
    </source>
</evidence>
<dbReference type="PANTHER" id="PTHR18968">
    <property type="entry name" value="THIAMINE PYROPHOSPHATE ENZYMES"/>
    <property type="match status" value="1"/>
</dbReference>
<dbReference type="InterPro" id="IPR029061">
    <property type="entry name" value="THDP-binding"/>
</dbReference>
<dbReference type="EMBL" id="FYDG01000006">
    <property type="protein sequence ID" value="SNB75259.1"/>
    <property type="molecule type" value="Genomic_DNA"/>
</dbReference>
<dbReference type="InterPro" id="IPR045229">
    <property type="entry name" value="TPP_enz"/>
</dbReference>
<dbReference type="GO" id="GO:0009097">
    <property type="term" value="P:isoleucine biosynthetic process"/>
    <property type="evidence" value="ECO:0007669"/>
    <property type="project" value="TreeGrafter"/>
</dbReference>
<keyword evidence="8" id="KW-1185">Reference proteome</keyword>
<feature type="domain" description="Thiamine pyrophosphate enzyme TPP-binding" evidence="5">
    <location>
        <begin position="407"/>
        <end position="546"/>
    </location>
</feature>
<dbReference type="SUPFAM" id="SSF52518">
    <property type="entry name" value="Thiamin diphosphate-binding fold (THDP-binding)"/>
    <property type="match status" value="2"/>
</dbReference>
<dbReference type="Gene3D" id="3.40.50.970">
    <property type="match status" value="2"/>
</dbReference>
<evidence type="ECO:0000313" key="8">
    <source>
        <dbReference type="Proteomes" id="UP000198418"/>
    </source>
</evidence>
<dbReference type="OrthoDB" id="4494979at2"/>
<evidence type="ECO:0000259" key="4">
    <source>
        <dbReference type="Pfam" id="PF00205"/>
    </source>
</evidence>
<name>A0A212RRZ2_RHOAC</name>
<proteinExistence type="inferred from homology"/>
<feature type="domain" description="Thiamine pyrophosphate enzyme N-terminal TPP-binding" evidence="6">
    <location>
        <begin position="1"/>
        <end position="123"/>
    </location>
</feature>
<dbReference type="SUPFAM" id="SSF52467">
    <property type="entry name" value="DHS-like NAD/FAD-binding domain"/>
    <property type="match status" value="1"/>
</dbReference>
<evidence type="ECO:0000259" key="6">
    <source>
        <dbReference type="Pfam" id="PF02776"/>
    </source>
</evidence>
<evidence type="ECO:0000259" key="5">
    <source>
        <dbReference type="Pfam" id="PF02775"/>
    </source>
</evidence>
<dbReference type="InterPro" id="IPR029035">
    <property type="entry name" value="DHS-like_NAD/FAD-binding_dom"/>
</dbReference>
<dbReference type="InterPro" id="IPR012000">
    <property type="entry name" value="Thiamin_PyroP_enz_cen_dom"/>
</dbReference>
<dbReference type="InterPro" id="IPR012001">
    <property type="entry name" value="Thiamin_PyroP_enz_TPP-bd_dom"/>
</dbReference>
<dbReference type="Pfam" id="PF02776">
    <property type="entry name" value="TPP_enzyme_N"/>
    <property type="match status" value="1"/>
</dbReference>
<sequence length="602" mass="64481">MKVADYIFSFLRDKGVGAVFLVPGGGNMHLVDALARCEHIRPVPMHHEQACAMAAEAASRAGTGLGVALVTSGPGSTNAITGVGEAYTESVPMMVISGQVKRADLKTGTGLRQKGAQEVDIVSIVSGLTKYVETVLDPADIRRCLEKAFRLAHEGRPGPVWLDVPLDVQASEIDPDALQGETCAPQPAPALAAEAGRLADLLRASERPVILAGHGVRLAGARNEFRALAARLNAPVVTTWNALDLLPHDHPLIVGRPGAVALRAPNFAVQNADLLVILGSHLDHSLTAFNPARFGRSAKKVIVDIDPVELDKFTHAFEMKVCADVKRFIGAVNGALGAKNLPDWSAWRRRCADWKARYGIGERLQVWSSEEISHYELADAFSDLFPEGRTIITGGSGLAVEAFYVAFRNREGQRVFTTSGLGSMGYGLPGAIGASMGQGGAECLCVESDGSLMMNLQELATLKALNAPVKLFVVNNDGYASIRNTQRNYFQGRLLATGPESGLYMPSFARLAAAMDIPSLTVANRAEMRPTIEAALNMPGPVVCEIHTTRSESLLPKAMAFPQPDGTMLSMPLEDMTPLLPRDVLRREMLVPLAEESERAVA</sequence>
<reference evidence="8" key="1">
    <citation type="submission" date="2017-06" db="EMBL/GenBank/DDBJ databases">
        <authorList>
            <person name="Varghese N."/>
            <person name="Submissions S."/>
        </authorList>
    </citation>
    <scope>NUCLEOTIDE SEQUENCE [LARGE SCALE GENOMIC DNA]</scope>
    <source>
        <strain evidence="8">DSM 137</strain>
    </source>
</reference>
<dbReference type="AlphaFoldDB" id="A0A212RRZ2"/>
<evidence type="ECO:0000313" key="7">
    <source>
        <dbReference type="EMBL" id="SNB75259.1"/>
    </source>
</evidence>
<dbReference type="GO" id="GO:0050660">
    <property type="term" value="F:flavin adenine dinucleotide binding"/>
    <property type="evidence" value="ECO:0007669"/>
    <property type="project" value="TreeGrafter"/>
</dbReference>
<feature type="domain" description="Thiamine pyrophosphate enzyme central" evidence="4">
    <location>
        <begin position="197"/>
        <end position="330"/>
    </location>
</feature>